<comment type="caution">
    <text evidence="3">The sequence shown here is derived from an EMBL/GenBank/DDBJ whole genome shotgun (WGS) entry which is preliminary data.</text>
</comment>
<dbReference type="EMBL" id="NOIG01000006">
    <property type="protein sequence ID" value="OYD50390.1"/>
    <property type="molecule type" value="Genomic_DNA"/>
</dbReference>
<sequence>MRMNDALLRWVALCFCASVGVAAASTDCNEPPAADARGPDSAAGRQYLGQGISLYDARKLDLAEKALQASLFAGLPDRRERSTAHKYLAFVYCTNKEWARCDAAFDAAFDARPSFALEGYELQNTPWREAYIKAHGKRGGQCSRPVGPLSGNERQNPAHANSLVFSLNSTVITAITPLLPIAGGSSLQDVAPSSALGARRQLRTENNVQLRISPWANVTLNGKRLGVTPPLTELKLPTGSHSIDFSNPGFETVRKTLKVEPDQTITITHDFDAR</sequence>
<organism evidence="3 4">
    <name type="scientific">Acidovorax kalamii</name>
    <dbReference type="NCBI Taxonomy" id="2004485"/>
    <lineage>
        <taxon>Bacteria</taxon>
        <taxon>Pseudomonadati</taxon>
        <taxon>Pseudomonadota</taxon>
        <taxon>Betaproteobacteria</taxon>
        <taxon>Burkholderiales</taxon>
        <taxon>Comamonadaceae</taxon>
        <taxon>Acidovorax</taxon>
    </lineage>
</organism>
<evidence type="ECO:0000256" key="1">
    <source>
        <dbReference type="SAM" id="SignalP"/>
    </source>
</evidence>
<accession>A0A235EMZ7</accession>
<evidence type="ECO:0000313" key="4">
    <source>
        <dbReference type="Proteomes" id="UP000215441"/>
    </source>
</evidence>
<dbReference type="RefSeq" id="WP_094289056.1">
    <property type="nucleotide sequence ID" value="NZ_NOIG01000006.1"/>
</dbReference>
<feature type="chain" id="PRO_5012556825" description="PEGA domain-containing protein" evidence="1">
    <location>
        <begin position="24"/>
        <end position="274"/>
    </location>
</feature>
<reference evidence="3 4" key="1">
    <citation type="submission" date="2017-07" db="EMBL/GenBank/DDBJ databases">
        <title>Acidovorax KNDSW TSA 6 genome sequence and assembly.</title>
        <authorList>
            <person name="Mayilraj S."/>
        </authorList>
    </citation>
    <scope>NUCLEOTIDE SEQUENCE [LARGE SCALE GENOMIC DNA]</scope>
    <source>
        <strain evidence="3 4">KNDSW-TSA6</strain>
    </source>
</reference>
<dbReference type="Pfam" id="PF08308">
    <property type="entry name" value="PEGA"/>
    <property type="match status" value="1"/>
</dbReference>
<dbReference type="OrthoDB" id="8590585at2"/>
<dbReference type="AlphaFoldDB" id="A0A235EMZ7"/>
<gene>
    <name evidence="3" type="ORF">CBY09_10045</name>
</gene>
<feature type="signal peptide" evidence="1">
    <location>
        <begin position="1"/>
        <end position="23"/>
    </location>
</feature>
<name>A0A235EMZ7_9BURK</name>
<feature type="domain" description="PEGA" evidence="2">
    <location>
        <begin position="216"/>
        <end position="270"/>
    </location>
</feature>
<keyword evidence="1" id="KW-0732">Signal</keyword>
<evidence type="ECO:0000259" key="2">
    <source>
        <dbReference type="Pfam" id="PF08308"/>
    </source>
</evidence>
<evidence type="ECO:0000313" key="3">
    <source>
        <dbReference type="EMBL" id="OYD50390.1"/>
    </source>
</evidence>
<keyword evidence="4" id="KW-1185">Reference proteome</keyword>
<proteinExistence type="predicted"/>
<protein>
    <recommendedName>
        <fullName evidence="2">PEGA domain-containing protein</fullName>
    </recommendedName>
</protein>
<dbReference type="Proteomes" id="UP000215441">
    <property type="component" value="Unassembled WGS sequence"/>
</dbReference>
<dbReference type="InterPro" id="IPR013229">
    <property type="entry name" value="PEGA"/>
</dbReference>